<protein>
    <submittedName>
        <fullName evidence="2">Uncharacterized protein</fullName>
    </submittedName>
</protein>
<dbReference type="KEGG" id="rox:BV494_24655"/>
<name>A0A2L1UYX4_9GAMM</name>
<dbReference type="InterPro" id="IPR007985">
    <property type="entry name" value="Hemolysn_expr_modulating_HHA"/>
</dbReference>
<reference evidence="3" key="1">
    <citation type="submission" date="2017-01" db="EMBL/GenBank/DDBJ databases">
        <title>Genome sequence of Rouxiella sp. ERMR1:05.</title>
        <authorList>
            <person name="Kumar R."/>
            <person name="Singh D."/>
            <person name="Kumar S."/>
        </authorList>
    </citation>
    <scope>NUCLEOTIDE SEQUENCE [LARGE SCALE GENOMIC DNA]</scope>
    <source>
        <strain evidence="3">ERMR1:05</strain>
        <plasmid evidence="3">unnamed2</plasmid>
    </source>
</reference>
<keyword evidence="3" id="KW-1185">Reference proteome</keyword>
<proteinExistence type="inferred from homology"/>
<evidence type="ECO:0000313" key="3">
    <source>
        <dbReference type="Proteomes" id="UP000239197"/>
    </source>
</evidence>
<dbReference type="SUPFAM" id="SSF68989">
    <property type="entry name" value="Hemolysin expression modulating protein HHA"/>
    <property type="match status" value="1"/>
</dbReference>
<dbReference type="Pfam" id="PF05321">
    <property type="entry name" value="HHA"/>
    <property type="match status" value="1"/>
</dbReference>
<comment type="similarity">
    <text evidence="1">Belongs to the Hha/YmoA/Cnu family.</text>
</comment>
<keyword evidence="2" id="KW-0614">Plasmid</keyword>
<sequence length="67" mass="8085">MTKMDFLLRLRRCSKLDTLELVVSHQRERMSREWMNEFELAADHRRAEIIVGKLFDRVPKAVWQQVA</sequence>
<evidence type="ECO:0000256" key="1">
    <source>
        <dbReference type="ARBA" id="ARBA00010526"/>
    </source>
</evidence>
<dbReference type="InterPro" id="IPR036666">
    <property type="entry name" value="HHA_sf"/>
</dbReference>
<geneLocation type="plasmid" evidence="2 3">
    <name>unnamed2</name>
</geneLocation>
<dbReference type="OrthoDB" id="6540442at2"/>
<evidence type="ECO:0000313" key="2">
    <source>
        <dbReference type="EMBL" id="AVF38091.1"/>
    </source>
</evidence>
<organism evidence="2 3">
    <name type="scientific">Rahnella sikkimica</name>
    <dbReference type="NCBI Taxonomy" id="1805933"/>
    <lineage>
        <taxon>Bacteria</taxon>
        <taxon>Pseudomonadati</taxon>
        <taxon>Pseudomonadota</taxon>
        <taxon>Gammaproteobacteria</taxon>
        <taxon>Enterobacterales</taxon>
        <taxon>Yersiniaceae</taxon>
        <taxon>Rahnella</taxon>
    </lineage>
</organism>
<gene>
    <name evidence="2" type="ORF">BV494_24655</name>
</gene>
<dbReference type="Proteomes" id="UP000239197">
    <property type="component" value="Plasmid unnamed2"/>
</dbReference>
<accession>A0A2L1UYX4</accession>
<dbReference type="AlphaFoldDB" id="A0A2L1UYX4"/>
<dbReference type="EMBL" id="CP019064">
    <property type="protein sequence ID" value="AVF38091.1"/>
    <property type="molecule type" value="Genomic_DNA"/>
</dbReference>
<dbReference type="RefSeq" id="WP_104925419.1">
    <property type="nucleotide sequence ID" value="NZ_CP019064.1"/>
</dbReference>
<dbReference type="Gene3D" id="1.20.1280.40">
    <property type="entry name" value="HHA"/>
    <property type="match status" value="1"/>
</dbReference>